<dbReference type="AlphaFoldDB" id="A0A974P3Q9"/>
<proteinExistence type="predicted"/>
<feature type="compositionally biased region" description="Basic residues" evidence="1">
    <location>
        <begin position="58"/>
        <end position="69"/>
    </location>
</feature>
<sequence>MLGVKISGGRTSGPAMTAKVWARSEASWLARSCRLSRRARAVSPNSASRVETRPAVNRSRRMRSARSSP</sequence>
<evidence type="ECO:0000313" key="2">
    <source>
        <dbReference type="EMBL" id="QQZ50427.1"/>
    </source>
</evidence>
<reference evidence="2" key="1">
    <citation type="submission" date="2021-01" db="EMBL/GenBank/DDBJ databases">
        <title>Genome sequence of Phenylobacterium sp. 20VBR1 isolated from a valley glaceir, Ny-Alesund, Svalbard.</title>
        <authorList>
            <person name="Thomas F.A."/>
            <person name="Krishnan K.P."/>
            <person name="Sinha R.K."/>
        </authorList>
    </citation>
    <scope>NUCLEOTIDE SEQUENCE</scope>
    <source>
        <strain evidence="2">20VBR1</strain>
    </source>
</reference>
<organism evidence="2">
    <name type="scientific">Phenylobacterium glaciei</name>
    <dbReference type="NCBI Taxonomy" id="2803784"/>
    <lineage>
        <taxon>Bacteria</taxon>
        <taxon>Pseudomonadati</taxon>
        <taxon>Pseudomonadota</taxon>
        <taxon>Alphaproteobacteria</taxon>
        <taxon>Caulobacterales</taxon>
        <taxon>Caulobacteraceae</taxon>
        <taxon>Phenylobacterium</taxon>
    </lineage>
</organism>
<name>A0A974P3Q9_9CAUL</name>
<evidence type="ECO:0000256" key="1">
    <source>
        <dbReference type="SAM" id="MobiDB-lite"/>
    </source>
</evidence>
<dbReference type="EMBL" id="CP068570">
    <property type="protein sequence ID" value="QQZ50427.1"/>
    <property type="molecule type" value="Genomic_DNA"/>
</dbReference>
<feature type="region of interest" description="Disordered" evidence="1">
    <location>
        <begin position="39"/>
        <end position="69"/>
    </location>
</feature>
<gene>
    <name evidence="2" type="ORF">JKL49_01905</name>
</gene>
<accession>A0A974P3Q9</accession>
<protein>
    <submittedName>
        <fullName evidence="2">Uncharacterized protein</fullName>
    </submittedName>
</protein>